<dbReference type="EMBL" id="SJCY01000002">
    <property type="protein sequence ID" value="TDG37306.1"/>
    <property type="molecule type" value="Genomic_DNA"/>
</dbReference>
<reference evidence="2 3" key="1">
    <citation type="submission" date="2019-02" db="EMBL/GenBank/DDBJ databases">
        <title>Pedobacter sp. nov., a novel speices isolated from soil of pinguins habitat in Antarcitica.</title>
        <authorList>
            <person name="He R.-H."/>
        </authorList>
    </citation>
    <scope>NUCLEOTIDE SEQUENCE [LARGE SCALE GENOMIC DNA]</scope>
    <source>
        <strain evidence="2 3">E01020</strain>
    </source>
</reference>
<dbReference type="AlphaFoldDB" id="A0A4R5MNX9"/>
<organism evidence="2 3">
    <name type="scientific">Pedobacter changchengzhani</name>
    <dbReference type="NCBI Taxonomy" id="2529274"/>
    <lineage>
        <taxon>Bacteria</taxon>
        <taxon>Pseudomonadati</taxon>
        <taxon>Bacteroidota</taxon>
        <taxon>Sphingobacteriia</taxon>
        <taxon>Sphingobacteriales</taxon>
        <taxon>Sphingobacteriaceae</taxon>
        <taxon>Pedobacter</taxon>
    </lineage>
</organism>
<evidence type="ECO:0000313" key="3">
    <source>
        <dbReference type="Proteomes" id="UP000295668"/>
    </source>
</evidence>
<keyword evidence="1" id="KW-1133">Transmembrane helix</keyword>
<comment type="caution">
    <text evidence="2">The sequence shown here is derived from an EMBL/GenBank/DDBJ whole genome shotgun (WGS) entry which is preliminary data.</text>
</comment>
<gene>
    <name evidence="2" type="ORF">EZJ43_04095</name>
</gene>
<evidence type="ECO:0000256" key="1">
    <source>
        <dbReference type="SAM" id="Phobius"/>
    </source>
</evidence>
<dbReference type="OrthoDB" id="1452462at2"/>
<feature type="transmembrane region" description="Helical" evidence="1">
    <location>
        <begin position="36"/>
        <end position="59"/>
    </location>
</feature>
<dbReference type="Proteomes" id="UP000295668">
    <property type="component" value="Unassembled WGS sequence"/>
</dbReference>
<keyword evidence="3" id="KW-1185">Reference proteome</keyword>
<keyword evidence="1" id="KW-0812">Transmembrane</keyword>
<name>A0A4R5MNX9_9SPHI</name>
<dbReference type="RefSeq" id="WP_133261399.1">
    <property type="nucleotide sequence ID" value="NZ_SJCY01000002.1"/>
</dbReference>
<proteinExistence type="predicted"/>
<keyword evidence="1" id="KW-0472">Membrane</keyword>
<protein>
    <submittedName>
        <fullName evidence="2">Uncharacterized protein</fullName>
    </submittedName>
</protein>
<accession>A0A4R5MNX9</accession>
<evidence type="ECO:0000313" key="2">
    <source>
        <dbReference type="EMBL" id="TDG37306.1"/>
    </source>
</evidence>
<sequence>MKKLLGILIILLLLAGATLLVLHIWGITLLNRADLFRSIYTLLIVGVSLTVLIIAYFFFFNNEEKGYDMSGEGRAKPKL</sequence>